<feature type="region of interest" description="Disordered" evidence="1">
    <location>
        <begin position="1205"/>
        <end position="1241"/>
    </location>
</feature>
<feature type="compositionally biased region" description="Polar residues" evidence="1">
    <location>
        <begin position="33"/>
        <end position="43"/>
    </location>
</feature>
<gene>
    <name evidence="2" type="ORF">TIS948_LOCUS4808</name>
</gene>
<feature type="compositionally biased region" description="Low complexity" evidence="1">
    <location>
        <begin position="800"/>
        <end position="815"/>
    </location>
</feature>
<evidence type="ECO:0000313" key="3">
    <source>
        <dbReference type="Proteomes" id="UP000663825"/>
    </source>
</evidence>
<dbReference type="EMBL" id="CAJNXB010000542">
    <property type="protein sequence ID" value="CAF3065762.1"/>
    <property type="molecule type" value="Genomic_DNA"/>
</dbReference>
<feature type="region of interest" description="Disordered" evidence="1">
    <location>
        <begin position="1280"/>
        <end position="1308"/>
    </location>
</feature>
<reference evidence="2" key="1">
    <citation type="submission" date="2021-02" db="EMBL/GenBank/DDBJ databases">
        <authorList>
            <person name="Nowell W R."/>
        </authorList>
    </citation>
    <scope>NUCLEOTIDE SEQUENCE</scope>
</reference>
<feature type="compositionally biased region" description="Polar residues" evidence="1">
    <location>
        <begin position="1131"/>
        <end position="1147"/>
    </location>
</feature>
<proteinExistence type="predicted"/>
<evidence type="ECO:0000256" key="1">
    <source>
        <dbReference type="SAM" id="MobiDB-lite"/>
    </source>
</evidence>
<feature type="compositionally biased region" description="Low complexity" evidence="1">
    <location>
        <begin position="280"/>
        <end position="301"/>
    </location>
</feature>
<sequence length="1308" mass="140877">MATNTSTNLENVENSSNADVKDNRDKKIENEQAKNVGTSSKIDTQTNESNTTTETSISEQSIVINDPVKVTITVVKSASTDKSQDTNASLSSSTTTTQKENTNDLTKLANTEASSSEQSITINDPVKVTITVVQGHHDDKQAGQSLLSTLSTAAEKVSDHVDDLTKIEKPKLVLSAQPSVLSDPITISVGTNSADENKKPEETKVAVGATVEENKEAVSAPTSAIPPAEDTAKTTETPAPSTSTEDKKEEAPAQTATTPAVDENKKSEEKTAGEKKDSEPALAAAAPAVDQSKEATPTTEVVTEEKKSEETVSTPVPAADTKPEETKVTVGAPVGEKKESASTTPPAESTIKPAETSTSTEDKKEEAPAQTATTPAVDENKKSEEKKADEKKDSEPVLGAAAPAVEQSKEAATVTTSTAEVAKEEKKPEETASSSTPAAETKPEEKTVIIVASAEEKKESIPTPASCVPANDADNKATEAASSTDKKKPEGAATSTTPVDEKKEPEPALSSSAPTVVDDANAKEDNAKTQAPTSSTATSVSNAEDEYKIADNFPIVKDNAKNLTDFQQKKAEYFFNVNLDIENKKFITWEDVEFYLLFHITAAGKESSGNSDLEARLSRAARALWEHIHDQVPSPDGEQDQLSLDQFLDTWASLIDYIMQNGKFPGVVQNLVDAGFELYSTKDRDEKPPTIQPSAFEQLFQKMNLGRPYAMMAYTFLSENSTKPLDADKINSVVRAVVTSSDDGHDSHFILPGFFKTIKNKSTEKDGTNPTPTPSEEISEKQTPSPTPPPTLIASQPQEPSVKPQQPGGPQQSGQQPGGQQPGGPQQGVVQQSVRPQQSGGSQQGGQQQKGGPQQQGGQQQQGALEQLVRPQQSGGPPSHHQQLAQLPSGQQKILLQKLDTDVRRILQFYHIDDGDLVEVDDGPIHRLVLVHPERPLPSYIQHDKGLLAQLQNFGNVIAAPSIPAQYKTDDLTLSKPQGIEKSPAEESKPKVTLEERLSRGEAELGPTIPSSQIQEQNKQLPTGIHQVYPAESEAHEQDQQKLDQSQAQQKQDQSQAQQKQDQSQAQQKQDQSQAQQKQDQSPDQQKQDQSQTQQKQDQSQASQSSQSPTLSSKNDEEKKKAEDQTKSEKSASPNASVPEQTEATTLSKEEEEKVVETVIKQLTPLVEQLVAAELRRVLSGQNSQDADNDFVPFPFMFASSAPMFASSHGDPSTQNFQQQQQPTNRQANFSGGPGSSPFIPPELLMTMMNDITRGGFRDGMTSGSFNVSPPRGAAGGPGHVEGFMIFGDDDQMMGGQPRNQPTRPGPR</sequence>
<feature type="compositionally biased region" description="Polar residues" evidence="1">
    <location>
        <begin position="1298"/>
        <end position="1308"/>
    </location>
</feature>
<feature type="compositionally biased region" description="Low complexity" evidence="1">
    <location>
        <begin position="1043"/>
        <end position="1113"/>
    </location>
</feature>
<feature type="region of interest" description="Disordered" evidence="1">
    <location>
        <begin position="77"/>
        <end position="104"/>
    </location>
</feature>
<feature type="compositionally biased region" description="Basic and acidic residues" evidence="1">
    <location>
        <begin position="983"/>
        <end position="995"/>
    </location>
</feature>
<feature type="region of interest" description="Disordered" evidence="1">
    <location>
        <begin position="210"/>
        <end position="542"/>
    </location>
</feature>
<dbReference type="Proteomes" id="UP000663825">
    <property type="component" value="Unassembled WGS sequence"/>
</dbReference>
<dbReference type="OrthoDB" id="10038259at2759"/>
<feature type="region of interest" description="Disordered" evidence="1">
    <location>
        <begin position="975"/>
        <end position="995"/>
    </location>
</feature>
<feature type="compositionally biased region" description="Polar residues" evidence="1">
    <location>
        <begin position="870"/>
        <end position="886"/>
    </location>
</feature>
<feature type="compositionally biased region" description="Low complexity" evidence="1">
    <location>
        <begin position="410"/>
        <end position="420"/>
    </location>
</feature>
<feature type="compositionally biased region" description="Low complexity" evidence="1">
    <location>
        <begin position="234"/>
        <end position="243"/>
    </location>
</feature>
<evidence type="ECO:0000313" key="2">
    <source>
        <dbReference type="EMBL" id="CAF3065762.1"/>
    </source>
</evidence>
<feature type="compositionally biased region" description="Basic and acidic residues" evidence="1">
    <location>
        <begin position="1114"/>
        <end position="1130"/>
    </location>
</feature>
<feature type="compositionally biased region" description="Low complexity" evidence="1">
    <location>
        <begin position="827"/>
        <end position="863"/>
    </location>
</feature>
<organism evidence="2 3">
    <name type="scientific">Rotaria socialis</name>
    <dbReference type="NCBI Taxonomy" id="392032"/>
    <lineage>
        <taxon>Eukaryota</taxon>
        <taxon>Metazoa</taxon>
        <taxon>Spiralia</taxon>
        <taxon>Gnathifera</taxon>
        <taxon>Rotifera</taxon>
        <taxon>Eurotatoria</taxon>
        <taxon>Bdelloidea</taxon>
        <taxon>Philodinida</taxon>
        <taxon>Philodinidae</taxon>
        <taxon>Rotaria</taxon>
    </lineage>
</organism>
<feature type="compositionally biased region" description="Polar residues" evidence="1">
    <location>
        <begin position="768"/>
        <end position="784"/>
    </location>
</feature>
<dbReference type="Gene3D" id="1.10.238.10">
    <property type="entry name" value="EF-hand"/>
    <property type="match status" value="1"/>
</dbReference>
<feature type="compositionally biased region" description="Polar residues" evidence="1">
    <location>
        <begin position="1"/>
        <end position="18"/>
    </location>
</feature>
<feature type="region of interest" description="Disordered" evidence="1">
    <location>
        <begin position="760"/>
        <end position="886"/>
    </location>
</feature>
<feature type="compositionally biased region" description="Basic and acidic residues" evidence="1">
    <location>
        <begin position="262"/>
        <end position="279"/>
    </location>
</feature>
<feature type="compositionally biased region" description="Polar residues" evidence="1">
    <location>
        <begin position="528"/>
        <end position="542"/>
    </location>
</feature>
<feature type="compositionally biased region" description="Basic and acidic residues" evidence="1">
    <location>
        <begin position="1033"/>
        <end position="1042"/>
    </location>
</feature>
<name>A0A817MGM1_9BILA</name>
<feature type="compositionally biased region" description="Polar residues" evidence="1">
    <location>
        <begin position="77"/>
        <end position="88"/>
    </location>
</feature>
<feature type="compositionally biased region" description="Basic and acidic residues" evidence="1">
    <location>
        <begin position="421"/>
        <end position="430"/>
    </location>
</feature>
<feature type="region of interest" description="Disordered" evidence="1">
    <location>
        <begin position="1"/>
        <end position="59"/>
    </location>
</feature>
<feature type="compositionally biased region" description="Basic and acidic residues" evidence="1">
    <location>
        <begin position="378"/>
        <end position="395"/>
    </location>
</feature>
<protein>
    <submittedName>
        <fullName evidence="2">Uncharacterized protein</fullName>
    </submittedName>
</protein>
<comment type="caution">
    <text evidence="2">The sequence shown here is derived from an EMBL/GenBank/DDBJ whole genome shotgun (WGS) entry which is preliminary data.</text>
</comment>
<feature type="compositionally biased region" description="Basic and acidic residues" evidence="1">
    <location>
        <begin position="19"/>
        <end position="32"/>
    </location>
</feature>
<feature type="compositionally biased region" description="Low complexity" evidence="1">
    <location>
        <begin position="44"/>
        <end position="59"/>
    </location>
</feature>
<feature type="compositionally biased region" description="Gly residues" evidence="1">
    <location>
        <begin position="816"/>
        <end position="826"/>
    </location>
</feature>
<feature type="region of interest" description="Disordered" evidence="1">
    <location>
        <begin position="1033"/>
        <end position="1155"/>
    </location>
</feature>
<feature type="compositionally biased region" description="Low complexity" evidence="1">
    <location>
        <begin position="1215"/>
        <end position="1231"/>
    </location>
</feature>
<accession>A0A817MGM1</accession>